<accession>A0A0L0NP21</accession>
<evidence type="ECO:0000313" key="2">
    <source>
        <dbReference type="Proteomes" id="UP000037122"/>
    </source>
</evidence>
<evidence type="ECO:0000313" key="1">
    <source>
        <dbReference type="EMBL" id="KND95420.1"/>
    </source>
</evidence>
<name>A0A0L0NP21_CANAR</name>
<dbReference type="Proteomes" id="UP000037122">
    <property type="component" value="Unassembled WGS sequence"/>
</dbReference>
<reference evidence="2" key="1">
    <citation type="journal article" date="2015" name="BMC Genomics">
        <title>Draft genome of a commonly misdiagnosed multidrug resistant pathogen Candida auris.</title>
        <authorList>
            <person name="Chatterjee S."/>
            <person name="Alampalli S.V."/>
            <person name="Nageshan R.K."/>
            <person name="Chettiar S.T."/>
            <person name="Joshi S."/>
            <person name="Tatu U.S."/>
        </authorList>
    </citation>
    <scope>NUCLEOTIDE SEQUENCE [LARGE SCALE GENOMIC DNA]</scope>
    <source>
        <strain evidence="2">6684</strain>
    </source>
</reference>
<dbReference type="AlphaFoldDB" id="A0A0L0NP21"/>
<sequence length="47" mass="5105">MYFGACYKAVAVGAWASGNGCDNVVAASAKVESTLPEMVKLKYKRYR</sequence>
<protein>
    <submittedName>
        <fullName evidence="1">Uncharacterized protein</fullName>
    </submittedName>
</protein>
<dbReference type="VEuPathDB" id="FungiDB:QG37_08351"/>
<comment type="caution">
    <text evidence="1">The sequence shown here is derived from an EMBL/GenBank/DDBJ whole genome shotgun (WGS) entry which is preliminary data.</text>
</comment>
<gene>
    <name evidence="1" type="ORF">QG37_08351</name>
</gene>
<proteinExistence type="predicted"/>
<dbReference type="EMBL" id="LGST01000080">
    <property type="protein sequence ID" value="KND95420.1"/>
    <property type="molecule type" value="Genomic_DNA"/>
</dbReference>
<organism evidence="1 2">
    <name type="scientific">Candidozyma auris</name>
    <name type="common">Yeast</name>
    <name type="synonym">Candida auris</name>
    <dbReference type="NCBI Taxonomy" id="498019"/>
    <lineage>
        <taxon>Eukaryota</taxon>
        <taxon>Fungi</taxon>
        <taxon>Dikarya</taxon>
        <taxon>Ascomycota</taxon>
        <taxon>Saccharomycotina</taxon>
        <taxon>Pichiomycetes</taxon>
        <taxon>Metschnikowiaceae</taxon>
        <taxon>Candidozyma</taxon>
    </lineage>
</organism>